<dbReference type="AlphaFoldDB" id="A0A919L5W3"/>
<proteinExistence type="predicted"/>
<organism evidence="1 2">
    <name type="scientific">Streptomyces capitiformicae</name>
    <dbReference type="NCBI Taxonomy" id="2014920"/>
    <lineage>
        <taxon>Bacteria</taxon>
        <taxon>Bacillati</taxon>
        <taxon>Actinomycetota</taxon>
        <taxon>Actinomycetes</taxon>
        <taxon>Kitasatosporales</taxon>
        <taxon>Streptomycetaceae</taxon>
        <taxon>Streptomyces</taxon>
    </lineage>
</organism>
<reference evidence="1" key="1">
    <citation type="journal article" date="2014" name="Int. J. Syst. Evol. Microbiol.">
        <title>Complete genome sequence of Corynebacterium casei LMG S-19264T (=DSM 44701T), isolated from a smear-ripened cheese.</title>
        <authorList>
            <consortium name="US DOE Joint Genome Institute (JGI-PGF)"/>
            <person name="Walter F."/>
            <person name="Albersmeier A."/>
            <person name="Kalinowski J."/>
            <person name="Ruckert C."/>
        </authorList>
    </citation>
    <scope>NUCLEOTIDE SEQUENCE</scope>
    <source>
        <strain evidence="1">CGMCC 4.7403</strain>
    </source>
</reference>
<keyword evidence="2" id="KW-1185">Reference proteome</keyword>
<accession>A0A919L5W3</accession>
<dbReference type="EMBL" id="BNAT01000003">
    <property type="protein sequence ID" value="GHH83816.1"/>
    <property type="molecule type" value="Genomic_DNA"/>
</dbReference>
<comment type="caution">
    <text evidence="1">The sequence shown here is derived from an EMBL/GenBank/DDBJ whole genome shotgun (WGS) entry which is preliminary data.</text>
</comment>
<dbReference type="Proteomes" id="UP000603227">
    <property type="component" value="Unassembled WGS sequence"/>
</dbReference>
<sequence>MAPQARILGIAAAVIFLVGGGFAAGRLTAPQSPANAAACSEPRKVYQEFIDNNSKNQEVEQQRYRGRMAANTILQNPDCFSSSDRAAAQTLLDMIEQGVQQDAVDGLRNDVEQCIEDATDQYSWSNC</sequence>
<dbReference type="RefSeq" id="WP_189781265.1">
    <property type="nucleotide sequence ID" value="NZ_BNAT01000003.1"/>
</dbReference>
<gene>
    <name evidence="1" type="ORF">GCM10017771_11370</name>
</gene>
<protein>
    <submittedName>
        <fullName evidence="1">Uncharacterized protein</fullName>
    </submittedName>
</protein>
<evidence type="ECO:0000313" key="1">
    <source>
        <dbReference type="EMBL" id="GHH83816.1"/>
    </source>
</evidence>
<name>A0A919L5W3_9ACTN</name>
<evidence type="ECO:0000313" key="2">
    <source>
        <dbReference type="Proteomes" id="UP000603227"/>
    </source>
</evidence>
<reference evidence="1" key="2">
    <citation type="submission" date="2020-09" db="EMBL/GenBank/DDBJ databases">
        <authorList>
            <person name="Sun Q."/>
            <person name="Zhou Y."/>
        </authorList>
    </citation>
    <scope>NUCLEOTIDE SEQUENCE</scope>
    <source>
        <strain evidence="1">CGMCC 4.7403</strain>
    </source>
</reference>